<dbReference type="InterPro" id="IPR009057">
    <property type="entry name" value="Homeodomain-like_sf"/>
</dbReference>
<dbReference type="InterPro" id="IPR050109">
    <property type="entry name" value="HTH-type_TetR-like_transc_reg"/>
</dbReference>
<evidence type="ECO:0000256" key="4">
    <source>
        <dbReference type="PROSITE-ProRule" id="PRU00335"/>
    </source>
</evidence>
<keyword evidence="1" id="KW-0805">Transcription regulation</keyword>
<name>C7PXP0_CATAD</name>
<evidence type="ECO:0000259" key="5">
    <source>
        <dbReference type="PROSITE" id="PS50977"/>
    </source>
</evidence>
<dbReference type="GO" id="GO:0000976">
    <property type="term" value="F:transcription cis-regulatory region binding"/>
    <property type="evidence" value="ECO:0007669"/>
    <property type="project" value="TreeGrafter"/>
</dbReference>
<sequence length="183" mass="19553">MASALAVLAEEGVAGLTARTVARRASASVPAIYEVFGDKGGLIREVYFEGFRLLGAQLAQVPPTPDPLEALLNVCESFRQFVLANPVLAQTMFSRPFVDFSPTTDDNKAGLSVSKVFVRRTRAAVEAGRLVGDPTDIAHLFFACVEGLAAAESAHRLGGSKAVVDRRWRLALDTLVRGLAAPR</sequence>
<accession>C7PXP0</accession>
<evidence type="ECO:0000256" key="1">
    <source>
        <dbReference type="ARBA" id="ARBA00023015"/>
    </source>
</evidence>
<organism evidence="6 7">
    <name type="scientific">Catenulispora acidiphila (strain DSM 44928 / JCM 14897 / NBRC 102108 / NRRL B-24433 / ID139908)</name>
    <dbReference type="NCBI Taxonomy" id="479433"/>
    <lineage>
        <taxon>Bacteria</taxon>
        <taxon>Bacillati</taxon>
        <taxon>Actinomycetota</taxon>
        <taxon>Actinomycetes</taxon>
        <taxon>Catenulisporales</taxon>
        <taxon>Catenulisporaceae</taxon>
        <taxon>Catenulispora</taxon>
    </lineage>
</organism>
<dbReference type="KEGG" id="cai:Caci_2575"/>
<gene>
    <name evidence="6" type="ordered locus">Caci_2575</name>
</gene>
<protein>
    <submittedName>
        <fullName evidence="6">Transcriptional regulator, TetR family</fullName>
    </submittedName>
</protein>
<dbReference type="InParanoid" id="C7PXP0"/>
<dbReference type="GO" id="GO:0003700">
    <property type="term" value="F:DNA-binding transcription factor activity"/>
    <property type="evidence" value="ECO:0007669"/>
    <property type="project" value="TreeGrafter"/>
</dbReference>
<dbReference type="eggNOG" id="COG1309">
    <property type="taxonomic scope" value="Bacteria"/>
</dbReference>
<dbReference type="PANTHER" id="PTHR30055:SF234">
    <property type="entry name" value="HTH-TYPE TRANSCRIPTIONAL REGULATOR BETI"/>
    <property type="match status" value="1"/>
</dbReference>
<dbReference type="InterPro" id="IPR025996">
    <property type="entry name" value="MT1864/Rv1816-like_C"/>
</dbReference>
<dbReference type="STRING" id="479433.Caci_2575"/>
<dbReference type="Proteomes" id="UP000000851">
    <property type="component" value="Chromosome"/>
</dbReference>
<dbReference type="HOGENOM" id="CLU_069356_40_3_11"/>
<dbReference type="Pfam" id="PF13305">
    <property type="entry name" value="TetR_C_33"/>
    <property type="match status" value="1"/>
</dbReference>
<evidence type="ECO:0000256" key="3">
    <source>
        <dbReference type="ARBA" id="ARBA00023163"/>
    </source>
</evidence>
<dbReference type="Pfam" id="PF00440">
    <property type="entry name" value="TetR_N"/>
    <property type="match status" value="1"/>
</dbReference>
<evidence type="ECO:0000256" key="2">
    <source>
        <dbReference type="ARBA" id="ARBA00023125"/>
    </source>
</evidence>
<reference evidence="6 7" key="1">
    <citation type="journal article" date="2009" name="Stand. Genomic Sci.">
        <title>Complete genome sequence of Catenulispora acidiphila type strain (ID 139908).</title>
        <authorList>
            <person name="Copeland A."/>
            <person name="Lapidus A."/>
            <person name="Glavina Del Rio T."/>
            <person name="Nolan M."/>
            <person name="Lucas S."/>
            <person name="Chen F."/>
            <person name="Tice H."/>
            <person name="Cheng J.F."/>
            <person name="Bruce D."/>
            <person name="Goodwin L."/>
            <person name="Pitluck S."/>
            <person name="Mikhailova N."/>
            <person name="Pati A."/>
            <person name="Ivanova N."/>
            <person name="Mavromatis K."/>
            <person name="Chen A."/>
            <person name="Palaniappan K."/>
            <person name="Chain P."/>
            <person name="Land M."/>
            <person name="Hauser L."/>
            <person name="Chang Y.J."/>
            <person name="Jeffries C.D."/>
            <person name="Chertkov O."/>
            <person name="Brettin T."/>
            <person name="Detter J.C."/>
            <person name="Han C."/>
            <person name="Ali Z."/>
            <person name="Tindall B.J."/>
            <person name="Goker M."/>
            <person name="Bristow J."/>
            <person name="Eisen J.A."/>
            <person name="Markowitz V."/>
            <person name="Hugenholtz P."/>
            <person name="Kyrpides N.C."/>
            <person name="Klenk H.P."/>
        </authorList>
    </citation>
    <scope>NUCLEOTIDE SEQUENCE [LARGE SCALE GENOMIC DNA]</scope>
    <source>
        <strain evidence="7">DSM 44928 / JCM 14897 / NBRC 102108 / NRRL B-24433 / ID139908</strain>
    </source>
</reference>
<keyword evidence="2 4" id="KW-0238">DNA-binding</keyword>
<proteinExistence type="predicted"/>
<dbReference type="InterPro" id="IPR001647">
    <property type="entry name" value="HTH_TetR"/>
</dbReference>
<dbReference type="RefSeq" id="WP_012786786.1">
    <property type="nucleotide sequence ID" value="NC_013131.1"/>
</dbReference>
<feature type="DNA-binding region" description="H-T-H motif" evidence="4">
    <location>
        <begin position="17"/>
        <end position="36"/>
    </location>
</feature>
<dbReference type="Gene3D" id="1.10.357.10">
    <property type="entry name" value="Tetracycline Repressor, domain 2"/>
    <property type="match status" value="1"/>
</dbReference>
<dbReference type="PROSITE" id="PS50977">
    <property type="entry name" value="HTH_TETR_2"/>
    <property type="match status" value="1"/>
</dbReference>
<evidence type="ECO:0000313" key="7">
    <source>
        <dbReference type="Proteomes" id="UP000000851"/>
    </source>
</evidence>
<evidence type="ECO:0000313" key="6">
    <source>
        <dbReference type="EMBL" id="ACU71493.1"/>
    </source>
</evidence>
<feature type="domain" description="HTH tetR-type" evidence="5">
    <location>
        <begin position="1"/>
        <end position="54"/>
    </location>
</feature>
<keyword evidence="3" id="KW-0804">Transcription</keyword>
<dbReference type="InterPro" id="IPR036271">
    <property type="entry name" value="Tet_transcr_reg_TetR-rel_C_sf"/>
</dbReference>
<dbReference type="SUPFAM" id="SSF46689">
    <property type="entry name" value="Homeodomain-like"/>
    <property type="match status" value="1"/>
</dbReference>
<dbReference type="EMBL" id="CP001700">
    <property type="protein sequence ID" value="ACU71493.1"/>
    <property type="molecule type" value="Genomic_DNA"/>
</dbReference>
<dbReference type="SUPFAM" id="SSF48498">
    <property type="entry name" value="Tetracyclin repressor-like, C-terminal domain"/>
    <property type="match status" value="1"/>
</dbReference>
<dbReference type="PANTHER" id="PTHR30055">
    <property type="entry name" value="HTH-TYPE TRANSCRIPTIONAL REGULATOR RUTR"/>
    <property type="match status" value="1"/>
</dbReference>
<keyword evidence="7" id="KW-1185">Reference proteome</keyword>
<dbReference type="AlphaFoldDB" id="C7PXP0"/>